<dbReference type="EMBL" id="MU273567">
    <property type="protein sequence ID" value="KAI0031785.1"/>
    <property type="molecule type" value="Genomic_DNA"/>
</dbReference>
<keyword evidence="2" id="KW-1185">Reference proteome</keyword>
<dbReference type="Proteomes" id="UP000814128">
    <property type="component" value="Unassembled WGS sequence"/>
</dbReference>
<sequence length="987" mass="109005">MFGSRSASWRVAALGQERVISFDATTGAFPLVSRGAAAHILLADDEWPGVQLAAATFAQDVGRVTGVAPSLANSSSTHEQAGSAIIVGTLGKSSLIEEVVNRTRLDVSRIEGQWEAFMTQVVKNPLPGVDQAYVMVGADKRGTIFALYDHSEQIGVSPWYWWADVPTTKHDDLFVSPQGYSQGSPTVKYRGIFLNDEQPGLQNWAFNRFTNGTGATLTSSPFNRFFYSHLFELILRLKGNFLWPAQWSSAFYVDDPENGFVADYYGIVMGTSHEEPIARSIPVEWSLFGQGPWDYSVNADFIYNFWVQGAERAGPYETMWTVGMRGDGDLPGQNTNIQLLEKILSDQRQILTNEFNGTVPITDIPQSWCLYKEVQGYYESGMSVPDDITLLWTDDNWGNVRRYPIPSERNRTGGAGVYYHVDYVGSPRDYKWIQSSQVSKIFEQMSLAVDREATRIWILNVGDLKPNELNIEFFINYGWNASRWGQGNLNEFVEEWAAREFDVSNAVAGTVTEIVGNMTRFLARRKPELLDANTADTVLSELATLNDTAAKIYASLPEETKPAFFQLVYHPVQAVYAIHSLWIRAGANNLLASQARVGANTFATLVESSFEMDYDLELEYHGLLDGKWNHILDQTHTRYYYWQQPMQNIMPPLSRVSNRKPNIAGPMRIALENSNGSWPGDNQWDCPNGYGCPTPVMTLDFYAPFGNRYVDIGLGGPAGFTYSSTSNASWLSFSAPSGSLNASMPETRVLVHVNWDQVQGAQTALVKFEATDANGYPTSSSTNIVPVLFIANRTVAPAGSAYIGFIEGDGAIAIEAAHAMRNTTVGEVTWTEIPNYGRTLSGVTPWPRLGNGEQNYTAGEGPSLEYDFYNFNTIGQSGNISATVFVSPSLNAFGSDRPLGLAVQVDDQAPQTTYFIPAAGNPGDEPPQWNDFVANSIVPITGVFTAWPGSHTLKVWMIEPAVVVQRIVIDTGGLKDSYLGPPESVRV</sequence>
<organism evidence="1 2">
    <name type="scientific">Vararia minispora EC-137</name>
    <dbReference type="NCBI Taxonomy" id="1314806"/>
    <lineage>
        <taxon>Eukaryota</taxon>
        <taxon>Fungi</taxon>
        <taxon>Dikarya</taxon>
        <taxon>Basidiomycota</taxon>
        <taxon>Agaricomycotina</taxon>
        <taxon>Agaricomycetes</taxon>
        <taxon>Russulales</taxon>
        <taxon>Lachnocladiaceae</taxon>
        <taxon>Vararia</taxon>
    </lineage>
</organism>
<proteinExistence type="predicted"/>
<reference evidence="1" key="2">
    <citation type="journal article" date="2022" name="New Phytol.">
        <title>Evolutionary transition to the ectomycorrhizal habit in the genomes of a hyperdiverse lineage of mushroom-forming fungi.</title>
        <authorList>
            <person name="Looney B."/>
            <person name="Miyauchi S."/>
            <person name="Morin E."/>
            <person name="Drula E."/>
            <person name="Courty P.E."/>
            <person name="Kohler A."/>
            <person name="Kuo A."/>
            <person name="LaButti K."/>
            <person name="Pangilinan J."/>
            <person name="Lipzen A."/>
            <person name="Riley R."/>
            <person name="Andreopoulos W."/>
            <person name="He G."/>
            <person name="Johnson J."/>
            <person name="Nolan M."/>
            <person name="Tritt A."/>
            <person name="Barry K.W."/>
            <person name="Grigoriev I.V."/>
            <person name="Nagy L.G."/>
            <person name="Hibbett D."/>
            <person name="Henrissat B."/>
            <person name="Matheny P.B."/>
            <person name="Labbe J."/>
            <person name="Martin F.M."/>
        </authorList>
    </citation>
    <scope>NUCLEOTIDE SEQUENCE</scope>
    <source>
        <strain evidence="1">EC-137</strain>
    </source>
</reference>
<gene>
    <name evidence="1" type="ORF">K488DRAFT_78865</name>
</gene>
<name>A0ACB8QJC6_9AGAM</name>
<comment type="caution">
    <text evidence="1">The sequence shown here is derived from an EMBL/GenBank/DDBJ whole genome shotgun (WGS) entry which is preliminary data.</text>
</comment>
<protein>
    <submittedName>
        <fullName evidence="1">Uncharacterized protein</fullName>
    </submittedName>
</protein>
<evidence type="ECO:0000313" key="1">
    <source>
        <dbReference type="EMBL" id="KAI0031785.1"/>
    </source>
</evidence>
<accession>A0ACB8QJC6</accession>
<evidence type="ECO:0000313" key="2">
    <source>
        <dbReference type="Proteomes" id="UP000814128"/>
    </source>
</evidence>
<reference evidence="1" key="1">
    <citation type="submission" date="2021-02" db="EMBL/GenBank/DDBJ databases">
        <authorList>
            <consortium name="DOE Joint Genome Institute"/>
            <person name="Ahrendt S."/>
            <person name="Looney B.P."/>
            <person name="Miyauchi S."/>
            <person name="Morin E."/>
            <person name="Drula E."/>
            <person name="Courty P.E."/>
            <person name="Chicoki N."/>
            <person name="Fauchery L."/>
            <person name="Kohler A."/>
            <person name="Kuo A."/>
            <person name="Labutti K."/>
            <person name="Pangilinan J."/>
            <person name="Lipzen A."/>
            <person name="Riley R."/>
            <person name="Andreopoulos W."/>
            <person name="He G."/>
            <person name="Johnson J."/>
            <person name="Barry K.W."/>
            <person name="Grigoriev I.V."/>
            <person name="Nagy L."/>
            <person name="Hibbett D."/>
            <person name="Henrissat B."/>
            <person name="Matheny P.B."/>
            <person name="Labbe J."/>
            <person name="Martin F."/>
        </authorList>
    </citation>
    <scope>NUCLEOTIDE SEQUENCE</scope>
    <source>
        <strain evidence="1">EC-137</strain>
    </source>
</reference>